<dbReference type="SUPFAM" id="SSF46785">
    <property type="entry name" value="Winged helix' DNA-binding domain"/>
    <property type="match status" value="1"/>
</dbReference>
<dbReference type="CDD" id="cd13585">
    <property type="entry name" value="PBP2_TMBP_like"/>
    <property type="match status" value="1"/>
</dbReference>
<dbReference type="InterPro" id="IPR037171">
    <property type="entry name" value="NagB/RpiA_transferase-like"/>
</dbReference>
<evidence type="ECO:0000313" key="5">
    <source>
        <dbReference type="EMBL" id="MFC6659491.1"/>
    </source>
</evidence>
<dbReference type="InterPro" id="IPR050313">
    <property type="entry name" value="Carb_Metab_HTH_regulators"/>
</dbReference>
<evidence type="ECO:0000256" key="1">
    <source>
        <dbReference type="ARBA" id="ARBA00023015"/>
    </source>
</evidence>
<dbReference type="EMBL" id="JBHSWB010000001">
    <property type="protein sequence ID" value="MFC6659491.1"/>
    <property type="molecule type" value="Genomic_DNA"/>
</dbReference>
<dbReference type="SMART" id="SM00420">
    <property type="entry name" value="HTH_DEOR"/>
    <property type="match status" value="1"/>
</dbReference>
<feature type="region of interest" description="Disordered" evidence="3">
    <location>
        <begin position="229"/>
        <end position="267"/>
    </location>
</feature>
<dbReference type="Pfam" id="PF00455">
    <property type="entry name" value="DeoRC"/>
    <property type="match status" value="1"/>
</dbReference>
<dbReference type="PROSITE" id="PS51000">
    <property type="entry name" value="HTH_DEOR_2"/>
    <property type="match status" value="1"/>
</dbReference>
<dbReference type="Gene3D" id="3.40.50.1360">
    <property type="match status" value="1"/>
</dbReference>
<dbReference type="InterPro" id="IPR036390">
    <property type="entry name" value="WH_DNA-bd_sf"/>
</dbReference>
<dbReference type="SUPFAM" id="SSF53850">
    <property type="entry name" value="Periplasmic binding protein-like II"/>
    <property type="match status" value="1"/>
</dbReference>
<accession>A0ABW1ZF83</accession>
<protein>
    <submittedName>
        <fullName evidence="5">Extracellular solute-binding protein</fullName>
    </submittedName>
</protein>
<dbReference type="InterPro" id="IPR036388">
    <property type="entry name" value="WH-like_DNA-bd_sf"/>
</dbReference>
<gene>
    <name evidence="5" type="ORF">ACFP90_03225</name>
</gene>
<evidence type="ECO:0000256" key="2">
    <source>
        <dbReference type="ARBA" id="ARBA00023163"/>
    </source>
</evidence>
<dbReference type="Gene3D" id="1.10.10.10">
    <property type="entry name" value="Winged helix-like DNA-binding domain superfamily/Winged helix DNA-binding domain"/>
    <property type="match status" value="1"/>
</dbReference>
<dbReference type="SUPFAM" id="SSF100950">
    <property type="entry name" value="NagB/RpiA/CoA transferase-like"/>
    <property type="match status" value="1"/>
</dbReference>
<dbReference type="InterPro" id="IPR011991">
    <property type="entry name" value="ArsR-like_HTH"/>
</dbReference>
<dbReference type="Gene3D" id="3.40.190.10">
    <property type="entry name" value="Periplasmic binding protein-like II"/>
    <property type="match status" value="1"/>
</dbReference>
<dbReference type="SMART" id="SM01134">
    <property type="entry name" value="DeoRC"/>
    <property type="match status" value="1"/>
</dbReference>
<dbReference type="Pfam" id="PF08220">
    <property type="entry name" value="HTH_DeoR"/>
    <property type="match status" value="1"/>
</dbReference>
<comment type="caution">
    <text evidence="5">The sequence shown here is derived from an EMBL/GenBank/DDBJ whole genome shotgun (WGS) entry which is preliminary data.</text>
</comment>
<dbReference type="RefSeq" id="WP_380054092.1">
    <property type="nucleotide sequence ID" value="NZ_JBHSWB010000001.1"/>
</dbReference>
<organism evidence="5 6">
    <name type="scientific">Deinococcus multiflagellatus</name>
    <dbReference type="NCBI Taxonomy" id="1656887"/>
    <lineage>
        <taxon>Bacteria</taxon>
        <taxon>Thermotogati</taxon>
        <taxon>Deinococcota</taxon>
        <taxon>Deinococci</taxon>
        <taxon>Deinococcales</taxon>
        <taxon>Deinococcaceae</taxon>
        <taxon>Deinococcus</taxon>
    </lineage>
</organism>
<evidence type="ECO:0000256" key="3">
    <source>
        <dbReference type="SAM" id="MobiDB-lite"/>
    </source>
</evidence>
<proteinExistence type="predicted"/>
<evidence type="ECO:0000313" key="6">
    <source>
        <dbReference type="Proteomes" id="UP001596317"/>
    </source>
</evidence>
<sequence length="708" mass="76508">MIESRRSEILSLVHRHGELPVAELSKLLGVSEVTVRSDLKALAEAGQVRRTRGSVRPPLELRRESPLEQTRHEHSAAKRRIGRAAAALVRDGETVFLDVGSTTTEVARALSPTLQGVTVVTNGLNIALELERLSGVRVIVTGGTLRPLQHSLVSPYALDVLKHIHADRLFLGCNGVHPEHGVTNANHEEAEVKRLMVAQAREVVVVADHSKLGQVSRAHIAPIGGVSALITNRRGPEPPGPGRRGARVAPRLSPLTQAPQTPAPLLFPPGGPMNKVLMTALTALLAGSALAADPAFPKAPSGKVTLEVWSWVPGLDKTVQAFEKAYPNIDVKVTNLGGGPQTYTKLLTTLKAGTGAPDVAQIEYGFLPAFVDTGGLTDLSTLGANNYRKYFVPWTWGQVSPDGKAVFAIPQDTGPFAMVYNDAGLKKYGVSVPRTWAEYEKAAATVYTKSGGQVKLGNFYATYAPWFMALAWADGAQFFKRDGDRWVQTLNNPTAKKVLNYWYGMIKKGHVGTLNAFTSDYWNAVGAGKVLSNMEAAWGPGGYAGSLKDKTAGQWRAANLPQWTAGSTVRSGNWGGSSNVVTAQSKNKEAAMLFSLWLNLSQSAISNNWVNGGLFPASDAGLDFAVLKDKTKNPSKFFGGQDISAVYARASRGVNVNFQWAPWFPFANDNFNKQMDLMLKGRLTPDQALDAWQRETLAEAKKQGYDVR</sequence>
<dbReference type="Pfam" id="PF01547">
    <property type="entry name" value="SBP_bac_1"/>
    <property type="match status" value="1"/>
</dbReference>
<keyword evidence="2" id="KW-0804">Transcription</keyword>
<dbReference type="PANTHER" id="PTHR30363:SF44">
    <property type="entry name" value="AGA OPERON TRANSCRIPTIONAL REPRESSOR-RELATED"/>
    <property type="match status" value="1"/>
</dbReference>
<evidence type="ECO:0000259" key="4">
    <source>
        <dbReference type="PROSITE" id="PS51000"/>
    </source>
</evidence>
<feature type="region of interest" description="Disordered" evidence="3">
    <location>
        <begin position="53"/>
        <end position="76"/>
    </location>
</feature>
<dbReference type="InterPro" id="IPR001034">
    <property type="entry name" value="DeoR_HTH"/>
</dbReference>
<feature type="compositionally biased region" description="Basic and acidic residues" evidence="3">
    <location>
        <begin position="59"/>
        <end position="76"/>
    </location>
</feature>
<reference evidence="6" key="1">
    <citation type="journal article" date="2019" name="Int. J. Syst. Evol. Microbiol.">
        <title>The Global Catalogue of Microorganisms (GCM) 10K type strain sequencing project: providing services to taxonomists for standard genome sequencing and annotation.</title>
        <authorList>
            <consortium name="The Broad Institute Genomics Platform"/>
            <consortium name="The Broad Institute Genome Sequencing Center for Infectious Disease"/>
            <person name="Wu L."/>
            <person name="Ma J."/>
        </authorList>
    </citation>
    <scope>NUCLEOTIDE SEQUENCE [LARGE SCALE GENOMIC DNA]</scope>
    <source>
        <strain evidence="6">CCUG 63830</strain>
    </source>
</reference>
<dbReference type="CDD" id="cd00090">
    <property type="entry name" value="HTH_ARSR"/>
    <property type="match status" value="1"/>
</dbReference>
<name>A0ABW1ZF83_9DEIO</name>
<feature type="domain" description="HTH deoR-type" evidence="4">
    <location>
        <begin position="2"/>
        <end position="57"/>
    </location>
</feature>
<dbReference type="InterPro" id="IPR014036">
    <property type="entry name" value="DeoR-like_C"/>
</dbReference>
<dbReference type="PANTHER" id="PTHR30363">
    <property type="entry name" value="HTH-TYPE TRANSCRIPTIONAL REGULATOR SRLR-RELATED"/>
    <property type="match status" value="1"/>
</dbReference>
<keyword evidence="6" id="KW-1185">Reference proteome</keyword>
<dbReference type="Proteomes" id="UP001596317">
    <property type="component" value="Unassembled WGS sequence"/>
</dbReference>
<dbReference type="InterPro" id="IPR006059">
    <property type="entry name" value="SBP"/>
</dbReference>
<keyword evidence="1" id="KW-0805">Transcription regulation</keyword>